<dbReference type="GO" id="GO:0004643">
    <property type="term" value="F:phosphoribosylaminoimidazolecarboxamide formyltransferase activity"/>
    <property type="evidence" value="ECO:0007669"/>
    <property type="project" value="UniProtKB-UniRule"/>
</dbReference>
<dbReference type="EC" id="2.1.2.3" evidence="10"/>
<keyword evidence="13" id="KW-1185">Reference proteome</keyword>
<dbReference type="PIRSF" id="PIRSF000414">
    <property type="entry name" value="AICARFT_IMPCHas"/>
    <property type="match status" value="1"/>
</dbReference>
<keyword evidence="6 10" id="KW-0378">Hydrolase</keyword>
<dbReference type="Gene3D" id="3.40.50.1380">
    <property type="entry name" value="Methylglyoxal synthase-like domain"/>
    <property type="match status" value="1"/>
</dbReference>
<dbReference type="PANTHER" id="PTHR11692:SF0">
    <property type="entry name" value="BIFUNCTIONAL PURINE BIOSYNTHESIS PROTEIN ATIC"/>
    <property type="match status" value="1"/>
</dbReference>
<dbReference type="Pfam" id="PF02142">
    <property type="entry name" value="MGS"/>
    <property type="match status" value="1"/>
</dbReference>
<comment type="caution">
    <text evidence="12">The sequence shown here is derived from an EMBL/GenBank/DDBJ whole genome shotgun (WGS) entry which is preliminary data.</text>
</comment>
<name>W2V2D0_9RICK</name>
<dbReference type="Proteomes" id="UP000018951">
    <property type="component" value="Unassembled WGS sequence"/>
</dbReference>
<dbReference type="GO" id="GO:0006189">
    <property type="term" value="P:'de novo' IMP biosynthetic process"/>
    <property type="evidence" value="ECO:0007669"/>
    <property type="project" value="UniProtKB-UniRule"/>
</dbReference>
<evidence type="ECO:0000256" key="8">
    <source>
        <dbReference type="ARBA" id="ARBA00050488"/>
    </source>
</evidence>
<evidence type="ECO:0000256" key="10">
    <source>
        <dbReference type="HAMAP-Rule" id="MF_00139"/>
    </source>
</evidence>
<comment type="similarity">
    <text evidence="3 10">Belongs to the PurH family.</text>
</comment>
<keyword evidence="4 10" id="KW-0808">Transferase</keyword>
<evidence type="ECO:0000256" key="5">
    <source>
        <dbReference type="ARBA" id="ARBA00022755"/>
    </source>
</evidence>
<dbReference type="EMBL" id="AXCJ01000001">
    <property type="protein sequence ID" value="ETO91807.1"/>
    <property type="molecule type" value="Genomic_DNA"/>
</dbReference>
<dbReference type="EC" id="3.5.4.10" evidence="10"/>
<dbReference type="NCBIfam" id="TIGR00355">
    <property type="entry name" value="purH"/>
    <property type="match status" value="1"/>
</dbReference>
<dbReference type="InterPro" id="IPR011607">
    <property type="entry name" value="MGS-like_dom"/>
</dbReference>
<dbReference type="GO" id="GO:0005829">
    <property type="term" value="C:cytosol"/>
    <property type="evidence" value="ECO:0007669"/>
    <property type="project" value="TreeGrafter"/>
</dbReference>
<dbReference type="PANTHER" id="PTHR11692">
    <property type="entry name" value="BIFUNCTIONAL PURINE BIOSYNTHESIS PROTEIN PURH"/>
    <property type="match status" value="1"/>
</dbReference>
<dbReference type="PATRIC" id="fig|1401685.3.peg.213"/>
<accession>W2V2D0</accession>
<protein>
    <recommendedName>
        <fullName evidence="10">Bifunctional purine biosynthesis protein PurH</fullName>
    </recommendedName>
    <domain>
        <recommendedName>
            <fullName evidence="10">Phosphoribosylaminoimidazolecarboxamide formyltransferase</fullName>
            <ecNumber evidence="10">2.1.2.3</ecNumber>
        </recommendedName>
        <alternativeName>
            <fullName evidence="10">AICAR transformylase</fullName>
        </alternativeName>
    </domain>
    <domain>
        <recommendedName>
            <fullName evidence="10">IMP cyclohydrolase</fullName>
            <ecNumber evidence="10">3.5.4.10</ecNumber>
        </recommendedName>
        <alternativeName>
            <fullName evidence="10">ATIC</fullName>
        </alternativeName>
        <alternativeName>
            <fullName evidence="10">IMP synthase</fullName>
        </alternativeName>
        <alternativeName>
            <fullName evidence="10">Inosinicase</fullName>
        </alternativeName>
    </domain>
</protein>
<dbReference type="CDD" id="cd01421">
    <property type="entry name" value="IMPCH"/>
    <property type="match status" value="1"/>
</dbReference>
<evidence type="ECO:0000256" key="1">
    <source>
        <dbReference type="ARBA" id="ARBA00004844"/>
    </source>
</evidence>
<evidence type="ECO:0000313" key="13">
    <source>
        <dbReference type="Proteomes" id="UP000018951"/>
    </source>
</evidence>
<dbReference type="GO" id="GO:0003937">
    <property type="term" value="F:IMP cyclohydrolase activity"/>
    <property type="evidence" value="ECO:0007669"/>
    <property type="project" value="UniProtKB-UniRule"/>
</dbReference>
<comment type="catalytic activity">
    <reaction evidence="8 10">
        <text>(6R)-10-formyltetrahydrofolate + 5-amino-1-(5-phospho-beta-D-ribosyl)imidazole-4-carboxamide = 5-formamido-1-(5-phospho-D-ribosyl)imidazole-4-carboxamide + (6S)-5,6,7,8-tetrahydrofolate</text>
        <dbReference type="Rhea" id="RHEA:22192"/>
        <dbReference type="ChEBI" id="CHEBI:57453"/>
        <dbReference type="ChEBI" id="CHEBI:58467"/>
        <dbReference type="ChEBI" id="CHEBI:58475"/>
        <dbReference type="ChEBI" id="CHEBI:195366"/>
        <dbReference type="EC" id="2.1.2.3"/>
    </reaction>
</comment>
<dbReference type="HAMAP" id="MF_00139">
    <property type="entry name" value="PurH"/>
    <property type="match status" value="1"/>
</dbReference>
<dbReference type="FunFam" id="3.40.140.20:FF:000001">
    <property type="entry name" value="Bifunctional purine biosynthesis protein PurH"/>
    <property type="match status" value="1"/>
</dbReference>
<dbReference type="UniPathway" id="UPA00074">
    <property type="reaction ID" value="UER00133"/>
</dbReference>
<evidence type="ECO:0000256" key="3">
    <source>
        <dbReference type="ARBA" id="ARBA00007667"/>
    </source>
</evidence>
<comment type="catalytic activity">
    <reaction evidence="9 10">
        <text>IMP + H2O = 5-formamido-1-(5-phospho-D-ribosyl)imidazole-4-carboxamide</text>
        <dbReference type="Rhea" id="RHEA:18445"/>
        <dbReference type="ChEBI" id="CHEBI:15377"/>
        <dbReference type="ChEBI" id="CHEBI:58053"/>
        <dbReference type="ChEBI" id="CHEBI:58467"/>
        <dbReference type="EC" id="3.5.4.10"/>
    </reaction>
</comment>
<dbReference type="PROSITE" id="PS51855">
    <property type="entry name" value="MGS"/>
    <property type="match status" value="1"/>
</dbReference>
<evidence type="ECO:0000256" key="6">
    <source>
        <dbReference type="ARBA" id="ARBA00022801"/>
    </source>
</evidence>
<dbReference type="AlphaFoldDB" id="W2V2D0"/>
<dbReference type="SMART" id="SM00798">
    <property type="entry name" value="AICARFT_IMPCHas"/>
    <property type="match status" value="1"/>
</dbReference>
<dbReference type="InterPro" id="IPR016193">
    <property type="entry name" value="Cytidine_deaminase-like"/>
</dbReference>
<evidence type="ECO:0000256" key="7">
    <source>
        <dbReference type="ARBA" id="ARBA00023268"/>
    </source>
</evidence>
<dbReference type="STRING" id="1401685.P857_985"/>
<dbReference type="SUPFAM" id="SSF52335">
    <property type="entry name" value="Methylglyoxal synthase-like"/>
    <property type="match status" value="1"/>
</dbReference>
<dbReference type="InterPro" id="IPR002695">
    <property type="entry name" value="PurH-like"/>
</dbReference>
<dbReference type="SUPFAM" id="SSF53927">
    <property type="entry name" value="Cytidine deaminase-like"/>
    <property type="match status" value="1"/>
</dbReference>
<sequence length="495" mass="56004">MKIKRALISVTDKKDIILLSKYLSNSNVDIITTTGTYRTLNDNGIKTQNISDFTGFPEILDGRVKTLHPNVFGGILSDPKKHKNEIKYNNISCIDLVVCNLYPFKEVMDSEADLDEIIENIDIGGVSLIRAAAKNYKNVCVLVDPNDYGIILGSENVDFDIRRKLAAKAFKLIMNYDNHISHFFDRDITDQNKIFSELFLDCEKQFDFRYGENPHQSSSFFSKNKLPFKKIQGKELSYNNLLDMEIGYHLIREFAKSCVSVIIKHNNPCGVAGSDNILDAYKKSIDCDINSSFGGIVVFSKVIDKNCAEYLITNFVEVLLVPGIDEDAYDVLKKKSNMRVIIYEYMGESKYDVRSCFNGFLMQTSDRTLYRDFVEVTHNKPSESEREDLEFAWKVCKYVKSNAIVVVKDKKTIGIGAGQMSRIDSVMIALQKSEKGAVLASDAFFPFSDNVEKADEFGITSIIQPGGSIKDSEVIKEANDRGISMIFTNTRHFKH</sequence>
<dbReference type="Pfam" id="PF01808">
    <property type="entry name" value="AICARFT_IMPCHas"/>
    <property type="match status" value="1"/>
</dbReference>
<organism evidence="12 13">
    <name type="scientific">Candidatus Xenolissoclinum pacificiensis L6</name>
    <dbReference type="NCBI Taxonomy" id="1401685"/>
    <lineage>
        <taxon>Bacteria</taxon>
        <taxon>Pseudomonadati</taxon>
        <taxon>Pseudomonadota</taxon>
        <taxon>Alphaproteobacteria</taxon>
        <taxon>Rickettsiales</taxon>
        <taxon>Anaplasmataceae</taxon>
        <taxon>Candidatus Xenolissoclinum</taxon>
    </lineage>
</organism>
<dbReference type="NCBIfam" id="NF002049">
    <property type="entry name" value="PRK00881.1"/>
    <property type="match status" value="1"/>
</dbReference>
<comment type="pathway">
    <text evidence="2 10">Purine metabolism; IMP biosynthesis via de novo pathway; 5-formamido-1-(5-phospho-D-ribosyl)imidazole-4-carboxamide from 5-amino-1-(5-phospho-D-ribosyl)imidazole-4-carboxamide (10-formyl THF route): step 1/1.</text>
</comment>
<dbReference type="InterPro" id="IPR036914">
    <property type="entry name" value="MGS-like_dom_sf"/>
</dbReference>
<gene>
    <name evidence="10 12" type="primary">purH</name>
    <name evidence="12" type="ORF">P857_985</name>
</gene>
<keyword evidence="5 10" id="KW-0658">Purine biosynthesis</keyword>
<dbReference type="InterPro" id="IPR024051">
    <property type="entry name" value="AICAR_Tfase_dup_dom_sf"/>
</dbReference>
<evidence type="ECO:0000313" key="12">
    <source>
        <dbReference type="EMBL" id="ETO91807.1"/>
    </source>
</evidence>
<reference evidence="12 13" key="1">
    <citation type="journal article" date="2013" name="PLoS ONE">
        <title>Bacterial endosymbiosis in a chordate host: long-term co-evolution and conservation of secondary metabolism.</title>
        <authorList>
            <person name="Kwan J.C."/>
            <person name="Schmidt E.W."/>
        </authorList>
    </citation>
    <scope>NUCLEOTIDE SEQUENCE [LARGE SCALE GENOMIC DNA]</scope>
    <source>
        <strain evidence="13">L6</strain>
    </source>
</reference>
<comment type="pathway">
    <text evidence="1 10">Purine metabolism; IMP biosynthesis via de novo pathway; IMP from 5-formamido-1-(5-phospho-D-ribosyl)imidazole-4-carboxamide: step 1/1.</text>
</comment>
<evidence type="ECO:0000256" key="9">
    <source>
        <dbReference type="ARBA" id="ARBA00050687"/>
    </source>
</evidence>
<dbReference type="SMART" id="SM00851">
    <property type="entry name" value="MGS"/>
    <property type="match status" value="1"/>
</dbReference>
<evidence type="ECO:0000256" key="2">
    <source>
        <dbReference type="ARBA" id="ARBA00004954"/>
    </source>
</evidence>
<feature type="domain" description="MGS-like" evidence="11">
    <location>
        <begin position="1"/>
        <end position="143"/>
    </location>
</feature>
<dbReference type="Gene3D" id="3.40.140.20">
    <property type="match status" value="2"/>
</dbReference>
<evidence type="ECO:0000256" key="4">
    <source>
        <dbReference type="ARBA" id="ARBA00022679"/>
    </source>
</evidence>
<proteinExistence type="inferred from homology"/>
<comment type="domain">
    <text evidence="10">The IMP cyclohydrolase activity resides in the N-terminal region.</text>
</comment>
<dbReference type="FunFam" id="3.40.50.1380:FF:000001">
    <property type="entry name" value="Bifunctional purine biosynthesis protein PurH"/>
    <property type="match status" value="1"/>
</dbReference>
<keyword evidence="7 10" id="KW-0511">Multifunctional enzyme</keyword>
<evidence type="ECO:0000259" key="11">
    <source>
        <dbReference type="PROSITE" id="PS51855"/>
    </source>
</evidence>